<evidence type="ECO:0000313" key="4">
    <source>
        <dbReference type="Proteomes" id="UP000214760"/>
    </source>
</evidence>
<evidence type="ECO:0000313" key="3">
    <source>
        <dbReference type="EMBL" id="SFR87053.1"/>
    </source>
</evidence>
<keyword evidence="2" id="KW-0472">Membrane</keyword>
<feature type="transmembrane region" description="Helical" evidence="2">
    <location>
        <begin position="66"/>
        <end position="88"/>
    </location>
</feature>
<feature type="region of interest" description="Disordered" evidence="1">
    <location>
        <begin position="1"/>
        <end position="29"/>
    </location>
</feature>
<dbReference type="Proteomes" id="UP000214760">
    <property type="component" value="Unassembled WGS sequence"/>
</dbReference>
<keyword evidence="2" id="KW-1133">Transmembrane helix</keyword>
<dbReference type="AlphaFoldDB" id="A0A1I6K741"/>
<sequence>MNNNQNNERKEPMANELTGSMPNAAVNADSKSNDIGKLIYDETEKRLAEMEKPEYEFPKQLKTIDWVMITGICVVSFVLIAMCMTGAIR</sequence>
<accession>A0A1I6K741</accession>
<organism evidence="3 4">
    <name type="scientific">[Clostridium] aminophilum</name>
    <dbReference type="NCBI Taxonomy" id="1526"/>
    <lineage>
        <taxon>Bacteria</taxon>
        <taxon>Bacillati</taxon>
        <taxon>Bacillota</taxon>
        <taxon>Clostridia</taxon>
        <taxon>Lachnospirales</taxon>
        <taxon>Lachnospiraceae</taxon>
    </lineage>
</organism>
<reference evidence="3 4" key="1">
    <citation type="submission" date="2016-10" db="EMBL/GenBank/DDBJ databases">
        <authorList>
            <person name="de Groot N.N."/>
        </authorList>
    </citation>
    <scope>NUCLEOTIDE SEQUENCE [LARGE SCALE GENOMIC DNA]</scope>
    <source>
        <strain evidence="3 4">F</strain>
    </source>
</reference>
<keyword evidence="2" id="KW-0812">Transmembrane</keyword>
<protein>
    <submittedName>
        <fullName evidence="3">Uncharacterized protein</fullName>
    </submittedName>
</protein>
<evidence type="ECO:0000256" key="1">
    <source>
        <dbReference type="SAM" id="MobiDB-lite"/>
    </source>
</evidence>
<name>A0A1I6K741_9FIRM</name>
<gene>
    <name evidence="3" type="ORF">SAMN02910262_02322</name>
</gene>
<proteinExistence type="predicted"/>
<evidence type="ECO:0000256" key="2">
    <source>
        <dbReference type="SAM" id="Phobius"/>
    </source>
</evidence>
<dbReference type="EMBL" id="FOZC01000015">
    <property type="protein sequence ID" value="SFR87053.1"/>
    <property type="molecule type" value="Genomic_DNA"/>
</dbReference>